<dbReference type="AlphaFoldDB" id="A0A2I0JYA6"/>
<name>A0A2I0JYA6_PUNGR</name>
<evidence type="ECO:0000313" key="2">
    <source>
        <dbReference type="Proteomes" id="UP000233551"/>
    </source>
</evidence>
<evidence type="ECO:0000313" key="1">
    <source>
        <dbReference type="EMBL" id="PKI60436.1"/>
    </source>
</evidence>
<accession>A0A2I0JYA6</accession>
<proteinExistence type="predicted"/>
<keyword evidence="2" id="KW-1185">Reference proteome</keyword>
<gene>
    <name evidence="1" type="ORF">CRG98_019177</name>
</gene>
<comment type="caution">
    <text evidence="1">The sequence shown here is derived from an EMBL/GenBank/DDBJ whole genome shotgun (WGS) entry which is preliminary data.</text>
</comment>
<dbReference type="Proteomes" id="UP000233551">
    <property type="component" value="Unassembled WGS sequence"/>
</dbReference>
<reference evidence="1 2" key="1">
    <citation type="submission" date="2017-11" db="EMBL/GenBank/DDBJ databases">
        <title>De-novo sequencing of pomegranate (Punica granatum L.) genome.</title>
        <authorList>
            <person name="Akparov Z."/>
            <person name="Amiraslanov A."/>
            <person name="Hajiyeva S."/>
            <person name="Abbasov M."/>
            <person name="Kaur K."/>
            <person name="Hamwieh A."/>
            <person name="Solovyev V."/>
            <person name="Salamov A."/>
            <person name="Braich B."/>
            <person name="Kosarev P."/>
            <person name="Mahmoud A."/>
            <person name="Hajiyev E."/>
            <person name="Babayeva S."/>
            <person name="Izzatullayeva V."/>
            <person name="Mammadov A."/>
            <person name="Mammadov A."/>
            <person name="Sharifova S."/>
            <person name="Ojaghi J."/>
            <person name="Eynullazada K."/>
            <person name="Bayramov B."/>
            <person name="Abdulazimova A."/>
            <person name="Shahmuradov I."/>
        </authorList>
    </citation>
    <scope>NUCLEOTIDE SEQUENCE [LARGE SCALE GENOMIC DNA]</scope>
    <source>
        <strain evidence="2">cv. AG2017</strain>
        <tissue evidence="1">Leaf</tissue>
    </source>
</reference>
<dbReference type="EMBL" id="PGOL01001149">
    <property type="protein sequence ID" value="PKI60436.1"/>
    <property type="molecule type" value="Genomic_DNA"/>
</dbReference>
<organism evidence="1 2">
    <name type="scientific">Punica granatum</name>
    <name type="common">Pomegranate</name>
    <dbReference type="NCBI Taxonomy" id="22663"/>
    <lineage>
        <taxon>Eukaryota</taxon>
        <taxon>Viridiplantae</taxon>
        <taxon>Streptophyta</taxon>
        <taxon>Embryophyta</taxon>
        <taxon>Tracheophyta</taxon>
        <taxon>Spermatophyta</taxon>
        <taxon>Magnoliopsida</taxon>
        <taxon>eudicotyledons</taxon>
        <taxon>Gunneridae</taxon>
        <taxon>Pentapetalae</taxon>
        <taxon>rosids</taxon>
        <taxon>malvids</taxon>
        <taxon>Myrtales</taxon>
        <taxon>Lythraceae</taxon>
        <taxon>Punica</taxon>
    </lineage>
</organism>
<sequence length="111" mass="12884">MKETTLNPRRVKEHSAIPPRVRPRALLDPAWVMEGLLRRFREKRGKWRWCTVGRLSARNHLVTGENEGCKEPLKCDGTTRHSREVVEMSRKPGKPWECLRNPVLNRAGSDC</sequence>
<protein>
    <submittedName>
        <fullName evidence="1">Uncharacterized protein</fullName>
    </submittedName>
</protein>